<evidence type="ECO:0000313" key="10">
    <source>
        <dbReference type="Proteomes" id="UP000308488"/>
    </source>
</evidence>
<keyword evidence="2" id="KW-1003">Cell membrane</keyword>
<evidence type="ECO:0000256" key="6">
    <source>
        <dbReference type="ARBA" id="ARBA00023136"/>
    </source>
</evidence>
<comment type="subunit">
    <text evidence="7">The complex comprises the extracytoplasmic solute receptor protein and the two transmembrane proteins.</text>
</comment>
<protein>
    <recommendedName>
        <fullName evidence="7">TRAP transporter large permease protein</fullName>
    </recommendedName>
</protein>
<dbReference type="RefSeq" id="WP_137436715.1">
    <property type="nucleotide sequence ID" value="NZ_SZYH01000001.1"/>
</dbReference>
<reference evidence="9 10" key="1">
    <citation type="submission" date="2019-05" db="EMBL/GenBank/DDBJ databases">
        <title>Marinobacter panjinensis sp. nov., a moderately halophilic bacterium isolated from sea tidal flat environment.</title>
        <authorList>
            <person name="Yang W."/>
            <person name="An M."/>
            <person name="He W."/>
            <person name="Luo X."/>
            <person name="Zhu L."/>
            <person name="Chen G."/>
            <person name="Zhang Y."/>
            <person name="Wang Y."/>
        </authorList>
    </citation>
    <scope>NUCLEOTIDE SEQUENCE [LARGE SCALE GENOMIC DNA]</scope>
    <source>
        <strain evidence="9 10">PJ-16</strain>
    </source>
</reference>
<comment type="function">
    <text evidence="7">Part of the tripartite ATP-independent periplasmic (TRAP) transport system.</text>
</comment>
<keyword evidence="10" id="KW-1185">Reference proteome</keyword>
<feature type="transmembrane region" description="Helical" evidence="7">
    <location>
        <begin position="144"/>
        <end position="167"/>
    </location>
</feature>
<feature type="transmembrane region" description="Helical" evidence="7">
    <location>
        <begin position="7"/>
        <end position="40"/>
    </location>
</feature>
<dbReference type="PANTHER" id="PTHR33362">
    <property type="entry name" value="SIALIC ACID TRAP TRANSPORTER PERMEASE PROTEIN SIAT-RELATED"/>
    <property type="match status" value="1"/>
</dbReference>
<feature type="transmembrane region" description="Helical" evidence="7">
    <location>
        <begin position="364"/>
        <end position="383"/>
    </location>
</feature>
<keyword evidence="6 7" id="KW-0472">Membrane</keyword>
<accession>A0A4U6R7U2</accession>
<dbReference type="NCBIfam" id="TIGR00786">
    <property type="entry name" value="dctM"/>
    <property type="match status" value="1"/>
</dbReference>
<dbReference type="EMBL" id="SZYH01000001">
    <property type="protein sequence ID" value="TKV69098.1"/>
    <property type="molecule type" value="Genomic_DNA"/>
</dbReference>
<feature type="transmembrane region" description="Helical" evidence="7">
    <location>
        <begin position="52"/>
        <end position="74"/>
    </location>
</feature>
<evidence type="ECO:0000313" key="9">
    <source>
        <dbReference type="EMBL" id="TKV69098.1"/>
    </source>
</evidence>
<comment type="caution">
    <text evidence="7">Lacks conserved residue(s) required for the propagation of feature annotation.</text>
</comment>
<dbReference type="GO" id="GO:0022857">
    <property type="term" value="F:transmembrane transporter activity"/>
    <property type="evidence" value="ECO:0007669"/>
    <property type="project" value="UniProtKB-UniRule"/>
</dbReference>
<dbReference type="PIRSF" id="PIRSF006066">
    <property type="entry name" value="HI0050"/>
    <property type="match status" value="1"/>
</dbReference>
<dbReference type="OrthoDB" id="9796052at2"/>
<sequence>MSIEALTLLFFGSLLFFLVLGLPLAFVLGGVSVVFLYFTWGFDSFYLVASQIWSTMGSFTLVAIPLFVFMAMILERTGVARDLYRMMHLWFGGVRGGLAIGTLVICAIFAAMVGISGAAVVAMGTIALPAMLERGYDKKMVLGVINTGGGWGVLIPPSILMILYALITGVSVGKMFAAGILPGIMLMILTSAYVLIRCYLQPHLAPDLPKEERGTWSEKFAALRSVVLPIMVVFMVLGSIIGGITTPTEAAAMGVLGALISAAVYRALNIELIKDASVRTFKLTGMIMWILFAAHAFSAAYQSMGAQPMIEGMIQSIPGGPWAVIIFMMLIVFLLGMVLDPVGIMLITLPVFTPIVSSMGFDPIWFGILFVINMEIGYMTPPFGFNLFYLKGVVPPGITMGDIYRSVIPFVLIQIVGIGCLMVFPEIATYLPDLLF</sequence>
<evidence type="ECO:0000256" key="1">
    <source>
        <dbReference type="ARBA" id="ARBA00004429"/>
    </source>
</evidence>
<dbReference type="PANTHER" id="PTHR33362:SF7">
    <property type="entry name" value="SLL1103 PROTEIN"/>
    <property type="match status" value="1"/>
</dbReference>
<proteinExistence type="inferred from homology"/>
<evidence type="ECO:0000256" key="4">
    <source>
        <dbReference type="ARBA" id="ARBA00022692"/>
    </source>
</evidence>
<gene>
    <name evidence="9" type="ORF">FDP08_13855</name>
</gene>
<feature type="transmembrane region" description="Helical" evidence="7">
    <location>
        <begin position="403"/>
        <end position="424"/>
    </location>
</feature>
<feature type="transmembrane region" description="Helical" evidence="7">
    <location>
        <begin position="322"/>
        <end position="352"/>
    </location>
</feature>
<comment type="caution">
    <text evidence="9">The sequence shown here is derived from an EMBL/GenBank/DDBJ whole genome shotgun (WGS) entry which is preliminary data.</text>
</comment>
<feature type="transmembrane region" description="Helical" evidence="7">
    <location>
        <begin position="280"/>
        <end position="302"/>
    </location>
</feature>
<feature type="transmembrane region" description="Helical" evidence="7">
    <location>
        <begin position="250"/>
        <end position="268"/>
    </location>
</feature>
<dbReference type="GO" id="GO:0005886">
    <property type="term" value="C:plasma membrane"/>
    <property type="evidence" value="ECO:0007669"/>
    <property type="project" value="UniProtKB-SubCell"/>
</dbReference>
<dbReference type="InterPro" id="IPR004681">
    <property type="entry name" value="TRAP_DctM"/>
</dbReference>
<name>A0A4U6R7U2_9GAMM</name>
<dbReference type="InterPro" id="IPR010656">
    <property type="entry name" value="DctM"/>
</dbReference>
<evidence type="ECO:0000256" key="2">
    <source>
        <dbReference type="ARBA" id="ARBA00022475"/>
    </source>
</evidence>
<dbReference type="AlphaFoldDB" id="A0A4U6R7U2"/>
<keyword evidence="5 7" id="KW-1133">Transmembrane helix</keyword>
<evidence type="ECO:0000256" key="3">
    <source>
        <dbReference type="ARBA" id="ARBA00022519"/>
    </source>
</evidence>
<evidence type="ECO:0000259" key="8">
    <source>
        <dbReference type="Pfam" id="PF06808"/>
    </source>
</evidence>
<organism evidence="9 10">
    <name type="scientific">Marinobacter panjinensis</name>
    <dbReference type="NCBI Taxonomy" id="2576384"/>
    <lineage>
        <taxon>Bacteria</taxon>
        <taxon>Pseudomonadati</taxon>
        <taxon>Pseudomonadota</taxon>
        <taxon>Gammaproteobacteria</taxon>
        <taxon>Pseudomonadales</taxon>
        <taxon>Marinobacteraceae</taxon>
        <taxon>Marinobacter</taxon>
    </lineage>
</organism>
<dbReference type="Pfam" id="PF06808">
    <property type="entry name" value="DctM"/>
    <property type="match status" value="1"/>
</dbReference>
<comment type="subcellular location">
    <subcellularLocation>
        <location evidence="1 7">Cell inner membrane</location>
        <topology evidence="1 7">Multi-pass membrane protein</topology>
    </subcellularLocation>
</comment>
<feature type="transmembrane region" description="Helical" evidence="7">
    <location>
        <begin position="179"/>
        <end position="200"/>
    </location>
</feature>
<evidence type="ECO:0000256" key="5">
    <source>
        <dbReference type="ARBA" id="ARBA00022989"/>
    </source>
</evidence>
<feature type="domain" description="TRAP C4-dicarboxylate transport system permease DctM subunit" evidence="8">
    <location>
        <begin position="11"/>
        <end position="427"/>
    </location>
</feature>
<evidence type="ECO:0000256" key="7">
    <source>
        <dbReference type="RuleBase" id="RU369079"/>
    </source>
</evidence>
<feature type="transmembrane region" description="Helical" evidence="7">
    <location>
        <begin position="221"/>
        <end position="244"/>
    </location>
</feature>
<comment type="similarity">
    <text evidence="7">Belongs to the TRAP transporter large permease family.</text>
</comment>
<keyword evidence="3 7" id="KW-0997">Cell inner membrane</keyword>
<keyword evidence="7" id="KW-0813">Transport</keyword>
<keyword evidence="4 7" id="KW-0812">Transmembrane</keyword>
<dbReference type="Proteomes" id="UP000308488">
    <property type="component" value="Unassembled WGS sequence"/>
</dbReference>